<organism evidence="7">
    <name type="scientific">Darwinula stevensoni</name>
    <dbReference type="NCBI Taxonomy" id="69355"/>
    <lineage>
        <taxon>Eukaryota</taxon>
        <taxon>Metazoa</taxon>
        <taxon>Ecdysozoa</taxon>
        <taxon>Arthropoda</taxon>
        <taxon>Crustacea</taxon>
        <taxon>Oligostraca</taxon>
        <taxon>Ostracoda</taxon>
        <taxon>Podocopa</taxon>
        <taxon>Podocopida</taxon>
        <taxon>Darwinulocopina</taxon>
        <taxon>Darwinuloidea</taxon>
        <taxon>Darwinulidae</taxon>
        <taxon>Darwinula</taxon>
    </lineage>
</organism>
<keyword evidence="6" id="KW-0869">Chloride channel</keyword>
<keyword evidence="4" id="KW-0472">Membrane</keyword>
<dbReference type="OrthoDB" id="201595at2759"/>
<evidence type="ECO:0000256" key="1">
    <source>
        <dbReference type="ARBA" id="ARBA00004370"/>
    </source>
</evidence>
<reference evidence="7" key="1">
    <citation type="submission" date="2020-11" db="EMBL/GenBank/DDBJ databases">
        <authorList>
            <person name="Tran Van P."/>
        </authorList>
    </citation>
    <scope>NUCLEOTIDE SEQUENCE</scope>
</reference>
<evidence type="ECO:0000256" key="6">
    <source>
        <dbReference type="RuleBase" id="RU363126"/>
    </source>
</evidence>
<dbReference type="EMBL" id="LR901472">
    <property type="protein sequence ID" value="CAD7248694.1"/>
    <property type="molecule type" value="Genomic_DNA"/>
</dbReference>
<dbReference type="Pfam" id="PF01062">
    <property type="entry name" value="Bestrophin"/>
    <property type="match status" value="1"/>
</dbReference>
<comment type="function">
    <text evidence="6">Forms chloride channels.</text>
</comment>
<evidence type="ECO:0000313" key="8">
    <source>
        <dbReference type="Proteomes" id="UP000677054"/>
    </source>
</evidence>
<keyword evidence="2" id="KW-0812">Transmembrane</keyword>
<name>A0A7R9A6M4_9CRUS</name>
<dbReference type="Proteomes" id="UP000677054">
    <property type="component" value="Unassembled WGS sequence"/>
</dbReference>
<keyword evidence="3" id="KW-1133">Transmembrane helix</keyword>
<dbReference type="PANTHER" id="PTHR10736:SF0">
    <property type="entry name" value="BESTROPHIN HOMOLOG"/>
    <property type="match status" value="1"/>
</dbReference>
<keyword evidence="6" id="KW-1003">Cell membrane</keyword>
<evidence type="ECO:0000256" key="5">
    <source>
        <dbReference type="ARBA" id="ARBA00034769"/>
    </source>
</evidence>
<dbReference type="InterPro" id="IPR021134">
    <property type="entry name" value="Bestrophin-like"/>
</dbReference>
<dbReference type="GO" id="GO:0005886">
    <property type="term" value="C:plasma membrane"/>
    <property type="evidence" value="ECO:0007669"/>
    <property type="project" value="UniProtKB-SubCell"/>
</dbReference>
<proteinExistence type="inferred from homology"/>
<evidence type="ECO:0000256" key="4">
    <source>
        <dbReference type="ARBA" id="ARBA00023136"/>
    </source>
</evidence>
<sequence>MERFAIPIDEKDNPAVCEPGDYQLHEVLQQPRMMEESERHIIEVTAKDSLRSMYWIPFTWATSIAHQAREENRIEGDGGLRDVVDSLTALRRTCSLCQHVEYIEVPFVYSQVVTVATYSFYGALAMSSQSVEGDNSQEDEINSYVPITSVFLLVLYVGWLKVAESLIDPYGEDDADFELNWLLDRHIKVTHVMGEGLNLDFKEYTWKEMFPWLYDPALVPNPEFLTFANVMDTDKNAKVNLFA</sequence>
<comment type="subcellular location">
    <subcellularLocation>
        <location evidence="6">Cell membrane</location>
        <topology evidence="6">Multi-pass membrane protein</topology>
    </subcellularLocation>
    <subcellularLocation>
        <location evidence="1">Membrane</location>
    </subcellularLocation>
</comment>
<dbReference type="GO" id="GO:0034707">
    <property type="term" value="C:chloride channel complex"/>
    <property type="evidence" value="ECO:0007669"/>
    <property type="project" value="UniProtKB-KW"/>
</dbReference>
<keyword evidence="6" id="KW-0813">Transport</keyword>
<accession>A0A7R9A6M4</accession>
<evidence type="ECO:0000313" key="7">
    <source>
        <dbReference type="EMBL" id="CAD7248694.1"/>
    </source>
</evidence>
<comment type="similarity">
    <text evidence="5 6">Belongs to the anion channel-forming bestrophin (TC 1.A.46) family. Calcium-sensitive chloride channel subfamily.</text>
</comment>
<keyword evidence="6" id="KW-0406">Ion transport</keyword>
<dbReference type="InterPro" id="IPR000615">
    <property type="entry name" value="Bestrophin"/>
</dbReference>
<dbReference type="PANTHER" id="PTHR10736">
    <property type="entry name" value="BESTROPHIN"/>
    <property type="match status" value="1"/>
</dbReference>
<evidence type="ECO:0000256" key="2">
    <source>
        <dbReference type="ARBA" id="ARBA00022692"/>
    </source>
</evidence>
<dbReference type="GO" id="GO:0005254">
    <property type="term" value="F:chloride channel activity"/>
    <property type="evidence" value="ECO:0007669"/>
    <property type="project" value="UniProtKB-KW"/>
</dbReference>
<keyword evidence="6" id="KW-0868">Chloride</keyword>
<evidence type="ECO:0000256" key="3">
    <source>
        <dbReference type="ARBA" id="ARBA00022989"/>
    </source>
</evidence>
<keyword evidence="6" id="KW-0407">Ion channel</keyword>
<keyword evidence="8" id="KW-1185">Reference proteome</keyword>
<dbReference type="EMBL" id="CAJPEV010001955">
    <property type="protein sequence ID" value="CAG0895053.1"/>
    <property type="molecule type" value="Genomic_DNA"/>
</dbReference>
<protein>
    <recommendedName>
        <fullName evidence="6">Bestrophin homolog</fullName>
    </recommendedName>
</protein>
<dbReference type="AlphaFoldDB" id="A0A7R9A6M4"/>
<gene>
    <name evidence="7" type="ORF">DSTB1V02_LOCUS8504</name>
</gene>